<dbReference type="AlphaFoldDB" id="M5E4M1"/>
<gene>
    <name evidence="2" type="ORF">HSACCH_02427</name>
</gene>
<dbReference type="OrthoDB" id="975864at2"/>
<reference evidence="3" key="1">
    <citation type="journal article" date="2013" name="Genome Announc.">
        <title>Genome Sequence of Halanaerobium saccharolyticum subsp. saccharolyticum Strain DSM 6643T, a Halophilic Hydrogen-Producing Bacterium.</title>
        <authorList>
            <person name="Kivisto A."/>
            <person name="Larjo A."/>
            <person name="Ciranna A."/>
            <person name="Santala V."/>
            <person name="Roos C."/>
            <person name="Karp M."/>
        </authorList>
    </citation>
    <scope>NUCLEOTIDE SEQUENCE [LARGE SCALE GENOMIC DNA]</scope>
    <source>
        <strain evidence="3">DSM 6643</strain>
    </source>
</reference>
<dbReference type="EMBL" id="CAUI01000023">
    <property type="protein sequence ID" value="CCU80925.1"/>
    <property type="molecule type" value="Genomic_DNA"/>
</dbReference>
<sequence length="667" mass="78086">MNFNKSLTYSFLAYHNNQNKDIMRVFIPLIKKAFLKFEKSNNKYYGDLNEVKRSIKEEFKLDIPIRMLKRMIELMQIEDSRICLYNDSYIKITERIVFEYDSILEEKQKEIEAIDEDYNNFLISEGIESAPAILDFIENNKKLFCQLINGENCKNANGEYIPVARYINQIKNNQDKFKIIQEIFLGSIISCYISTDISEQKIDKKVKLVLDTNFIVSLMGLHSKESNITCKQLYEIANDFGFEFIVLDITIAETKNLLLKKARELGEIKIQGFVQDDFLNNCLEKEITKTDLQRKARNLKSILEKEFLLKIVKVEKSLKIEAKKTELYRDLKQRKHNQDGAEHDAVAILYTKKMRKEKVEKFEEAASWFLQDQRGNKRSIYNHYGELKVKITASLLLNILWLANPAKSSNIDSFARVNLLELVQINLAEVLPEVSQINELRDNVIKYQGEVIDDNELVFLAQSISSKSVLQSEVKKLNISAKISDYEFATNFDNIMGKLKKREEQKYEVKNKKIAEKDQLLLQEKKKRRKSIKERTEEVYDLLNDFYNRKDKADGFIKSKCRRNFCLVPIVFILIAGTVYLNDQIGIIKTSHYLTLLTILIPVSVIILKETDFFKKFFMSEAENNHYLDISYNKFDCCSEREDKLLDKKTELEEELAKLEEEILKVG</sequence>
<protein>
    <recommendedName>
        <fullName evidence="4">PIN domain-containing protein</fullName>
    </recommendedName>
</protein>
<comment type="caution">
    <text evidence="2">The sequence shown here is derived from an EMBL/GenBank/DDBJ whole genome shotgun (WGS) entry which is preliminary data.</text>
</comment>
<evidence type="ECO:0000313" key="2">
    <source>
        <dbReference type="EMBL" id="CCU80925.1"/>
    </source>
</evidence>
<feature type="transmembrane region" description="Helical" evidence="1">
    <location>
        <begin position="565"/>
        <end position="581"/>
    </location>
</feature>
<feature type="transmembrane region" description="Helical" evidence="1">
    <location>
        <begin position="587"/>
        <end position="608"/>
    </location>
</feature>
<proteinExistence type="predicted"/>
<dbReference type="Proteomes" id="UP000012063">
    <property type="component" value="Unassembled WGS sequence"/>
</dbReference>
<dbReference type="STRING" id="1293054.HSACCH_02427"/>
<keyword evidence="1" id="KW-1133">Transmembrane helix</keyword>
<dbReference type="RefSeq" id="WP_005490233.1">
    <property type="nucleotide sequence ID" value="NZ_CAUI01000023.1"/>
</dbReference>
<keyword evidence="3" id="KW-1185">Reference proteome</keyword>
<evidence type="ECO:0000256" key="1">
    <source>
        <dbReference type="SAM" id="Phobius"/>
    </source>
</evidence>
<dbReference type="eggNOG" id="ENOG5032XCV">
    <property type="taxonomic scope" value="Bacteria"/>
</dbReference>
<keyword evidence="1" id="KW-0812">Transmembrane</keyword>
<name>M5E4M1_9FIRM</name>
<dbReference type="InParanoid" id="M5E4M1"/>
<keyword evidence="1" id="KW-0472">Membrane</keyword>
<accession>M5E4M1</accession>
<organism evidence="2 3">
    <name type="scientific">Halanaerobium saccharolyticum subsp. saccharolyticum DSM 6643</name>
    <dbReference type="NCBI Taxonomy" id="1293054"/>
    <lineage>
        <taxon>Bacteria</taxon>
        <taxon>Bacillati</taxon>
        <taxon>Bacillota</taxon>
        <taxon>Clostridia</taxon>
        <taxon>Halanaerobiales</taxon>
        <taxon>Halanaerobiaceae</taxon>
        <taxon>Halanaerobium</taxon>
    </lineage>
</organism>
<evidence type="ECO:0000313" key="3">
    <source>
        <dbReference type="Proteomes" id="UP000012063"/>
    </source>
</evidence>
<evidence type="ECO:0008006" key="4">
    <source>
        <dbReference type="Google" id="ProtNLM"/>
    </source>
</evidence>